<name>A0A6P8S1I6_GEOSA</name>
<proteinExistence type="predicted"/>
<gene>
    <name evidence="2" type="primary">CCDC157</name>
</gene>
<dbReference type="InterPro" id="IPR029681">
    <property type="entry name" value="CCDC157"/>
</dbReference>
<keyword evidence="1" id="KW-1185">Reference proteome</keyword>
<protein>
    <submittedName>
        <fullName evidence="2">Coiled-coil domain-containing protein 157 isoform X5</fullName>
    </submittedName>
</protein>
<dbReference type="PANTHER" id="PTHR43696">
    <property type="entry name" value="COILED-COIL DOMAIN-CONTAINING PROTEIN 157"/>
    <property type="match status" value="1"/>
</dbReference>
<dbReference type="Proteomes" id="UP000515159">
    <property type="component" value="Chromosome 8"/>
</dbReference>
<dbReference type="RefSeq" id="XP_033811592.1">
    <property type="nucleotide sequence ID" value="XM_033955701.1"/>
</dbReference>
<dbReference type="CTD" id="550631"/>
<dbReference type="AlphaFoldDB" id="A0A6P8S1I6"/>
<evidence type="ECO:0000313" key="1">
    <source>
        <dbReference type="Proteomes" id="UP000515159"/>
    </source>
</evidence>
<organism evidence="1 2">
    <name type="scientific">Geotrypetes seraphini</name>
    <name type="common">Gaboon caecilian</name>
    <name type="synonym">Caecilia seraphini</name>
    <dbReference type="NCBI Taxonomy" id="260995"/>
    <lineage>
        <taxon>Eukaryota</taxon>
        <taxon>Metazoa</taxon>
        <taxon>Chordata</taxon>
        <taxon>Craniata</taxon>
        <taxon>Vertebrata</taxon>
        <taxon>Euteleostomi</taxon>
        <taxon>Amphibia</taxon>
        <taxon>Gymnophiona</taxon>
        <taxon>Geotrypetes</taxon>
    </lineage>
</organism>
<reference evidence="2" key="1">
    <citation type="submission" date="2025-08" db="UniProtKB">
        <authorList>
            <consortium name="RefSeq"/>
        </authorList>
    </citation>
    <scope>IDENTIFICATION</scope>
</reference>
<dbReference type="PANTHER" id="PTHR43696:SF9">
    <property type="entry name" value="COILED-COIL DOMAIN-CONTAINING PROTEIN 157"/>
    <property type="match status" value="1"/>
</dbReference>
<sequence length="151" mass="17184">MAYLLGNRNCIDSLRKDITDLQGAIIDVFSRVGAVRYPSWKFPDKISCDLDLVALLERYDYEENDPEFSQHSHVLLLELVIDRLLLLLQSFTGYMEIVTSKHGVPASKLMGPSMSIGLAVRKYWNNLMKLGSLYQKVSSEELLPSKKKFPS</sequence>
<dbReference type="GeneID" id="117365353"/>
<accession>A0A6P8S1I6</accession>
<evidence type="ECO:0000313" key="2">
    <source>
        <dbReference type="RefSeq" id="XP_033811592.1"/>
    </source>
</evidence>